<feature type="binding site" evidence="8">
    <location>
        <position position="576"/>
    </location>
    <ligand>
        <name>Na(+)</name>
        <dbReference type="ChEBI" id="CHEBI:29101"/>
        <label>1</label>
    </ligand>
</feature>
<feature type="transmembrane region" description="Helical" evidence="12">
    <location>
        <begin position="491"/>
        <end position="511"/>
    </location>
</feature>
<evidence type="ECO:0000256" key="8">
    <source>
        <dbReference type="PIRSR" id="PIRSR600175-1"/>
    </source>
</evidence>
<keyword evidence="4 10" id="KW-0812">Transmembrane</keyword>
<evidence type="ECO:0000313" key="13">
    <source>
        <dbReference type="EMBL" id="CAG6713473.1"/>
    </source>
</evidence>
<dbReference type="PANTHER" id="PTHR11616">
    <property type="entry name" value="SODIUM/CHLORIDE DEPENDENT TRANSPORTER"/>
    <property type="match status" value="1"/>
</dbReference>
<dbReference type="AlphaFoldDB" id="A0A8D8XXV8"/>
<evidence type="ECO:0000256" key="5">
    <source>
        <dbReference type="ARBA" id="ARBA00022847"/>
    </source>
</evidence>
<evidence type="ECO:0000256" key="2">
    <source>
        <dbReference type="ARBA" id="ARBA00006459"/>
    </source>
</evidence>
<dbReference type="GO" id="GO:0046872">
    <property type="term" value="F:metal ion binding"/>
    <property type="evidence" value="ECO:0007669"/>
    <property type="project" value="UniProtKB-KW"/>
</dbReference>
<proteinExistence type="inferred from homology"/>
<feature type="region of interest" description="Disordered" evidence="11">
    <location>
        <begin position="1"/>
        <end position="35"/>
    </location>
</feature>
<dbReference type="GO" id="GO:0005283">
    <property type="term" value="F:amino acid:sodium symporter activity"/>
    <property type="evidence" value="ECO:0007669"/>
    <property type="project" value="TreeGrafter"/>
</dbReference>
<dbReference type="PRINTS" id="PR00176">
    <property type="entry name" value="NANEUSMPORT"/>
</dbReference>
<comment type="similarity">
    <text evidence="2 10">Belongs to the sodium:neurotransmitter symporter (SNF) (TC 2.A.22) family.</text>
</comment>
<dbReference type="EMBL" id="HBUF01350657">
    <property type="protein sequence ID" value="CAG6713473.1"/>
    <property type="molecule type" value="Transcribed_RNA"/>
</dbReference>
<dbReference type="PANTHER" id="PTHR11616:SF303">
    <property type="entry name" value="SODIUM- AND CHLORIDE-DEPENDENT GABA TRANSPORTER INE"/>
    <property type="match status" value="1"/>
</dbReference>
<evidence type="ECO:0000256" key="6">
    <source>
        <dbReference type="ARBA" id="ARBA00022989"/>
    </source>
</evidence>
<dbReference type="PROSITE" id="PS50267">
    <property type="entry name" value="NA_NEUROTRAN_SYMP_3"/>
    <property type="match status" value="1"/>
</dbReference>
<feature type="binding site" evidence="8">
    <location>
        <position position="673"/>
    </location>
    <ligand>
        <name>Na(+)</name>
        <dbReference type="ChEBI" id="CHEBI:29101"/>
        <label>1</label>
    </ligand>
</feature>
<sequence length="919" mass="102507">MDKTNKPDGTKIDNSADKMNVADKKPEKGLTEPKTEIKPLVALSVSEKDKLDLKRVQNQTSERLTTSSEKTSFMNNNPAKLGGNLTIAGENQAKVRESAGARLVAGKLEVNSLEPQAVKKQIDDITRNDNLLKSKRGIAETGNLIKTSSNGKKHNIASLTQSNQNFRTANTSSKLTPPQKQISPSLYSLKIHPTTDVFSANKNGVSQSYSTTEVNRIILANSKTMRDADFANQSLASIAMGSTDGKKLFIRRVPTSPSELLNLNNNGQLLHVTSSNSGGGATTSISDELSTTSSYSSLSETGSQFKPRKRDHWTSKVQFILACVGYSIGIGNLWRFPYLCYQSGGGVFLVPYFIILLLCGIPILYMELAVGQFTRRGPIGVLSKLCPIFKGAGISAVIISFFMSSYYNVIIAYCLYYFSTSFRSQLPWQHCGNRWNTQHCWTPPSMDADDSGGVALVQNLAKPNQSKTPSEEFYNHKVLQLSSGIDQMGDFRWELVACSFVSWILVYFALWKSVRSSGRVLYFTATIPFVLIFVFLMFSLTLDGSEIGLRYFFMPDFELLYDHKVWVNAGAQIFNSIGIAYGAVITFSSYNKYNNQIIVDTIVVSVINTITSILIGVFIFIVIGNITFEQETSIEDVIVDGPGLIFVVYPQAMAKLPFPNFWAVLFFFSLLCLALNSQFALVEVVVTSIQDGFPRWIKRHLVCHEIVVLVVCIVSFLCGLPYVTQGGIYFFQLVDHYTATTAIMYVAFFEVIAIAWIYGSDRLARNVHHMTGKFPSLYFRFCWSIASPLLILAIWIFSLVDYEPPYYLPVSDSQAIWIFSLVDYEPPSFNNGQYIFPRWAEITGWIINSICVVAIPITAILVVANTQGKTIGEKLRTSFKCRLSSRVNSEDIYNKELKNLIQDKIPVAQIVIQPEGIRE</sequence>
<feature type="transmembrane region" description="Helical" evidence="12">
    <location>
        <begin position="348"/>
        <end position="370"/>
    </location>
</feature>
<dbReference type="GO" id="GO:0089718">
    <property type="term" value="P:amino acid import across plasma membrane"/>
    <property type="evidence" value="ECO:0007669"/>
    <property type="project" value="TreeGrafter"/>
</dbReference>
<organism evidence="13">
    <name type="scientific">Cacopsylla melanoneura</name>
    <dbReference type="NCBI Taxonomy" id="428564"/>
    <lineage>
        <taxon>Eukaryota</taxon>
        <taxon>Metazoa</taxon>
        <taxon>Ecdysozoa</taxon>
        <taxon>Arthropoda</taxon>
        <taxon>Hexapoda</taxon>
        <taxon>Insecta</taxon>
        <taxon>Pterygota</taxon>
        <taxon>Neoptera</taxon>
        <taxon>Paraneoptera</taxon>
        <taxon>Hemiptera</taxon>
        <taxon>Sternorrhyncha</taxon>
        <taxon>Psylloidea</taxon>
        <taxon>Psyllidae</taxon>
        <taxon>Psyllinae</taxon>
        <taxon>Cacopsylla</taxon>
    </lineage>
</organism>
<dbReference type="GO" id="GO:0005886">
    <property type="term" value="C:plasma membrane"/>
    <property type="evidence" value="ECO:0007669"/>
    <property type="project" value="TreeGrafter"/>
</dbReference>
<dbReference type="InterPro" id="IPR037272">
    <property type="entry name" value="SNS_sf"/>
</dbReference>
<feature type="disulfide bond" evidence="9">
    <location>
        <begin position="431"/>
        <end position="440"/>
    </location>
</feature>
<feature type="transmembrane region" description="Helical" evidence="12">
    <location>
        <begin position="706"/>
        <end position="731"/>
    </location>
</feature>
<evidence type="ECO:0000256" key="7">
    <source>
        <dbReference type="ARBA" id="ARBA00023136"/>
    </source>
</evidence>
<feature type="binding site" evidence="8">
    <location>
        <position position="677"/>
    </location>
    <ligand>
        <name>Na(+)</name>
        <dbReference type="ChEBI" id="CHEBI:29101"/>
        <label>1</label>
    </ligand>
</feature>
<evidence type="ECO:0000256" key="9">
    <source>
        <dbReference type="PIRSR" id="PIRSR600175-2"/>
    </source>
</evidence>
<feature type="transmembrane region" description="Helical" evidence="12">
    <location>
        <begin position="391"/>
        <end position="418"/>
    </location>
</feature>
<feature type="transmembrane region" description="Helical" evidence="12">
    <location>
        <begin position="842"/>
        <end position="864"/>
    </location>
</feature>
<feature type="binding site" evidence="8">
    <location>
        <position position="325"/>
    </location>
    <ligand>
        <name>Na(+)</name>
        <dbReference type="ChEBI" id="CHEBI:29101"/>
        <label>1</label>
    </ligand>
</feature>
<dbReference type="PROSITE" id="PS00610">
    <property type="entry name" value="NA_NEUROTRAN_SYMP_1"/>
    <property type="match status" value="1"/>
</dbReference>
<evidence type="ECO:0000256" key="1">
    <source>
        <dbReference type="ARBA" id="ARBA00004141"/>
    </source>
</evidence>
<feature type="transmembrane region" description="Helical" evidence="12">
    <location>
        <begin position="737"/>
        <end position="758"/>
    </location>
</feature>
<keyword evidence="8" id="KW-0915">Sodium</keyword>
<name>A0A8D8XXV8_9HEMI</name>
<accession>A0A8D8XXV8</accession>
<reference evidence="13" key="1">
    <citation type="submission" date="2021-05" db="EMBL/GenBank/DDBJ databases">
        <authorList>
            <person name="Alioto T."/>
            <person name="Alioto T."/>
            <person name="Gomez Garrido J."/>
        </authorList>
    </citation>
    <scope>NUCLEOTIDE SEQUENCE</scope>
</reference>
<evidence type="ECO:0000256" key="3">
    <source>
        <dbReference type="ARBA" id="ARBA00022448"/>
    </source>
</evidence>
<evidence type="ECO:0000256" key="12">
    <source>
        <dbReference type="SAM" id="Phobius"/>
    </source>
</evidence>
<keyword evidence="8" id="KW-0479">Metal-binding</keyword>
<feature type="transmembrane region" description="Helical" evidence="12">
    <location>
        <begin position="317"/>
        <end position="336"/>
    </location>
</feature>
<feature type="region of interest" description="Disordered" evidence="11">
    <location>
        <begin position="56"/>
        <end position="78"/>
    </location>
</feature>
<keyword evidence="5 10" id="KW-0769">Symport</keyword>
<feature type="transmembrane region" description="Helical" evidence="12">
    <location>
        <begin position="661"/>
        <end position="686"/>
    </location>
</feature>
<dbReference type="InterPro" id="IPR000175">
    <property type="entry name" value="Na/ntran_symport"/>
</dbReference>
<feature type="transmembrane region" description="Helical" evidence="12">
    <location>
        <begin position="565"/>
        <end position="585"/>
    </location>
</feature>
<evidence type="ECO:0000256" key="11">
    <source>
        <dbReference type="SAM" id="MobiDB-lite"/>
    </source>
</evidence>
<keyword evidence="7 12" id="KW-0472">Membrane</keyword>
<feature type="binding site" evidence="8">
    <location>
        <position position="332"/>
    </location>
    <ligand>
        <name>Na(+)</name>
        <dbReference type="ChEBI" id="CHEBI:29101"/>
        <label>1</label>
    </ligand>
</feature>
<keyword evidence="3 10" id="KW-0813">Transport</keyword>
<dbReference type="SUPFAM" id="SSF161070">
    <property type="entry name" value="SNF-like"/>
    <property type="match status" value="1"/>
</dbReference>
<feature type="transmembrane region" description="Helical" evidence="12">
    <location>
        <begin position="778"/>
        <end position="800"/>
    </location>
</feature>
<evidence type="ECO:0000256" key="4">
    <source>
        <dbReference type="ARBA" id="ARBA00022692"/>
    </source>
</evidence>
<keyword evidence="6 12" id="KW-1133">Transmembrane helix</keyword>
<comment type="subcellular location">
    <subcellularLocation>
        <location evidence="1">Membrane</location>
        <topology evidence="1">Multi-pass membrane protein</topology>
    </subcellularLocation>
</comment>
<feature type="binding site" evidence="8">
    <location>
        <position position="608"/>
    </location>
    <ligand>
        <name>Na(+)</name>
        <dbReference type="ChEBI" id="CHEBI:29101"/>
        <label>1</label>
    </ligand>
</feature>
<feature type="transmembrane region" description="Helical" evidence="12">
    <location>
        <begin position="597"/>
        <end position="623"/>
    </location>
</feature>
<evidence type="ECO:0000256" key="10">
    <source>
        <dbReference type="RuleBase" id="RU003732"/>
    </source>
</evidence>
<dbReference type="Pfam" id="PF00209">
    <property type="entry name" value="SNF"/>
    <property type="match status" value="1"/>
</dbReference>
<protein>
    <recommendedName>
        <fullName evidence="10">Transporter</fullName>
    </recommendedName>
</protein>
<keyword evidence="9" id="KW-1015">Disulfide bond</keyword>
<feature type="transmembrane region" description="Helical" evidence="12">
    <location>
        <begin position="520"/>
        <end position="542"/>
    </location>
</feature>